<reference evidence="1 2" key="1">
    <citation type="submission" date="2018-07" db="EMBL/GenBank/DDBJ databases">
        <title>Whole Genome Shotgun Sequence of Streptomyces spongiicola strain 531S.</title>
        <authorList>
            <person name="Dohra H."/>
            <person name="Kodani S."/>
        </authorList>
    </citation>
    <scope>NUCLEOTIDE SEQUENCE [LARGE SCALE GENOMIC DNA]</scope>
    <source>
        <strain evidence="1 2">531S</strain>
    </source>
</reference>
<dbReference type="RefSeq" id="WP_116427535.1">
    <property type="nucleotide sequence ID" value="NZ_BGZL01000005.1"/>
</dbReference>
<dbReference type="EMBL" id="BGZL01000005">
    <property type="protein sequence ID" value="GBQ00878.1"/>
    <property type="molecule type" value="Genomic_DNA"/>
</dbReference>
<accession>A0A388SW66</accession>
<organism evidence="1 2">
    <name type="scientific">Streptomyces spongiicola</name>
    <dbReference type="NCBI Taxonomy" id="1690221"/>
    <lineage>
        <taxon>Bacteria</taxon>
        <taxon>Bacillati</taxon>
        <taxon>Actinomycetota</taxon>
        <taxon>Actinomycetes</taxon>
        <taxon>Kitasatosporales</taxon>
        <taxon>Streptomycetaceae</taxon>
        <taxon>Streptomyces</taxon>
    </lineage>
</organism>
<protein>
    <submittedName>
        <fullName evidence="1">Uncharacterized protein</fullName>
    </submittedName>
</protein>
<sequence length="69" mass="7541">MQPDQPGRAGPALHQGGADYLHQLTGGRADRLGYLLRSGAIRAIRDGTECLTHALFDDLAAPWRDSRTR</sequence>
<dbReference type="AlphaFoldDB" id="A0A388SW66"/>
<evidence type="ECO:0000313" key="2">
    <source>
        <dbReference type="Proteomes" id="UP000265354"/>
    </source>
</evidence>
<proteinExistence type="predicted"/>
<comment type="caution">
    <text evidence="1">The sequence shown here is derived from an EMBL/GenBank/DDBJ whole genome shotgun (WGS) entry which is preliminary data.</text>
</comment>
<evidence type="ECO:0000313" key="1">
    <source>
        <dbReference type="EMBL" id="GBQ00878.1"/>
    </source>
</evidence>
<gene>
    <name evidence="1" type="ORF">SSP531S_23000</name>
</gene>
<name>A0A388SW66_9ACTN</name>
<dbReference type="Proteomes" id="UP000265354">
    <property type="component" value="Unassembled WGS sequence"/>
</dbReference>